<keyword evidence="3" id="KW-0731">Sigma factor</keyword>
<name>U6RD43_9BACT</name>
<dbReference type="SUPFAM" id="SSF88946">
    <property type="entry name" value="Sigma2 domain of RNA polymerase sigma factors"/>
    <property type="match status" value="1"/>
</dbReference>
<keyword evidence="4" id="KW-0238">DNA-binding</keyword>
<dbReference type="GO" id="GO:0003677">
    <property type="term" value="F:DNA binding"/>
    <property type="evidence" value="ECO:0007669"/>
    <property type="project" value="UniProtKB-KW"/>
</dbReference>
<evidence type="ECO:0000256" key="2">
    <source>
        <dbReference type="ARBA" id="ARBA00023015"/>
    </source>
</evidence>
<feature type="domain" description="RNA polymerase sigma factor 70 region 4 type 2" evidence="7">
    <location>
        <begin position="121"/>
        <end position="172"/>
    </location>
</feature>
<evidence type="ECO:0000256" key="1">
    <source>
        <dbReference type="ARBA" id="ARBA00010641"/>
    </source>
</evidence>
<dbReference type="Pfam" id="PF04542">
    <property type="entry name" value="Sigma70_r2"/>
    <property type="match status" value="1"/>
</dbReference>
<dbReference type="AlphaFoldDB" id="U6RD43"/>
<dbReference type="Pfam" id="PF08281">
    <property type="entry name" value="Sigma70_r4_2"/>
    <property type="match status" value="1"/>
</dbReference>
<dbReference type="CDD" id="cd06171">
    <property type="entry name" value="Sigma70_r4"/>
    <property type="match status" value="1"/>
</dbReference>
<dbReference type="STRING" id="1121098.HMPREF1534_02782"/>
<accession>U6RD43</accession>
<dbReference type="InterPro" id="IPR036388">
    <property type="entry name" value="WH-like_DNA-bd_sf"/>
</dbReference>
<organism evidence="8 9">
    <name type="scientific">Phocaeicola massiliensis B84634 = Timone 84634 = DSM 17679 = JCM 13223</name>
    <dbReference type="NCBI Taxonomy" id="1121098"/>
    <lineage>
        <taxon>Bacteria</taxon>
        <taxon>Pseudomonadati</taxon>
        <taxon>Bacteroidota</taxon>
        <taxon>Bacteroidia</taxon>
        <taxon>Bacteroidales</taxon>
        <taxon>Bacteroidaceae</taxon>
        <taxon>Phocaeicola</taxon>
    </lineage>
</organism>
<feature type="domain" description="RNA polymerase sigma-70 region 2" evidence="6">
    <location>
        <begin position="29"/>
        <end position="85"/>
    </location>
</feature>
<reference evidence="8 9" key="1">
    <citation type="submission" date="2013-04" db="EMBL/GenBank/DDBJ databases">
        <title>The Genome Sequence of Bacteroides massiliensis DSM 17679.</title>
        <authorList>
            <consortium name="The Broad Institute Genomics Platform"/>
            <person name="Earl A."/>
            <person name="Ward D."/>
            <person name="Feldgarden M."/>
            <person name="Gevers D."/>
            <person name="Martens E."/>
            <person name="Fenner L."/>
            <person name="Roux V."/>
            <person name="Mallet M.N."/>
            <person name="Raoult D."/>
            <person name="Walker B."/>
            <person name="Young S."/>
            <person name="Zeng Q."/>
            <person name="Gargeya S."/>
            <person name="Fitzgerald M."/>
            <person name="Haas B."/>
            <person name="Abouelleil A."/>
            <person name="Allen A.W."/>
            <person name="Alvarado L."/>
            <person name="Arachchi H.M."/>
            <person name="Berlin A.M."/>
            <person name="Chapman S.B."/>
            <person name="Gainer-Dewar J."/>
            <person name="Goldberg J."/>
            <person name="Griggs A."/>
            <person name="Gujja S."/>
            <person name="Hansen M."/>
            <person name="Howarth C."/>
            <person name="Imamovic A."/>
            <person name="Ireland A."/>
            <person name="Larimer J."/>
            <person name="McCowan C."/>
            <person name="Murphy C."/>
            <person name="Pearson M."/>
            <person name="Poon T.W."/>
            <person name="Priest M."/>
            <person name="Roberts A."/>
            <person name="Saif S."/>
            <person name="Shea T."/>
            <person name="Sisk P."/>
            <person name="Sykes S."/>
            <person name="Wortman J."/>
            <person name="Nusbaum C."/>
            <person name="Birren B."/>
        </authorList>
    </citation>
    <scope>NUCLEOTIDE SEQUENCE [LARGE SCALE GENOMIC DNA]</scope>
    <source>
        <strain evidence="9">B84634 / Timone 84634 / DSM 17679 / JCM 13223</strain>
    </source>
</reference>
<sequence>MSVTFVQLTRHYYRAMQEISFRNDILPLKDKLYRLAFRITLNSAEAEDVVQDTMIRVWDKRDEWPNFESIEAYCLTVARNLAIDRSEKIDSQHMELTPETQELPDALNPYEQLAQSEQLGLIHRLLNELPEKQRSIMQLRDIEGKSYKEIADILQITEEQVKINLFRSRQKIKQRYTEIEDYGL</sequence>
<dbReference type="PATRIC" id="fig|1121098.3.peg.2818"/>
<dbReference type="Gene3D" id="1.10.10.10">
    <property type="entry name" value="Winged helix-like DNA-binding domain superfamily/Winged helix DNA-binding domain"/>
    <property type="match status" value="1"/>
</dbReference>
<evidence type="ECO:0000313" key="8">
    <source>
        <dbReference type="EMBL" id="EOA53661.1"/>
    </source>
</evidence>
<dbReference type="HOGENOM" id="CLU_047691_4_4_10"/>
<dbReference type="InterPro" id="IPR007627">
    <property type="entry name" value="RNA_pol_sigma70_r2"/>
</dbReference>
<keyword evidence="2" id="KW-0805">Transcription regulation</keyword>
<dbReference type="Gene3D" id="1.10.1740.10">
    <property type="match status" value="1"/>
</dbReference>
<dbReference type="eggNOG" id="COG1595">
    <property type="taxonomic scope" value="Bacteria"/>
</dbReference>
<evidence type="ECO:0000256" key="3">
    <source>
        <dbReference type="ARBA" id="ARBA00023082"/>
    </source>
</evidence>
<dbReference type="InterPro" id="IPR013324">
    <property type="entry name" value="RNA_pol_sigma_r3/r4-like"/>
</dbReference>
<evidence type="ECO:0000259" key="6">
    <source>
        <dbReference type="Pfam" id="PF04542"/>
    </source>
</evidence>
<dbReference type="InterPro" id="IPR014284">
    <property type="entry name" value="RNA_pol_sigma-70_dom"/>
</dbReference>
<dbReference type="GO" id="GO:0006352">
    <property type="term" value="P:DNA-templated transcription initiation"/>
    <property type="evidence" value="ECO:0007669"/>
    <property type="project" value="InterPro"/>
</dbReference>
<evidence type="ECO:0000256" key="5">
    <source>
        <dbReference type="ARBA" id="ARBA00023163"/>
    </source>
</evidence>
<dbReference type="GO" id="GO:0016987">
    <property type="term" value="F:sigma factor activity"/>
    <property type="evidence" value="ECO:0007669"/>
    <property type="project" value="UniProtKB-KW"/>
</dbReference>
<evidence type="ECO:0000313" key="9">
    <source>
        <dbReference type="Proteomes" id="UP000017831"/>
    </source>
</evidence>
<keyword evidence="5" id="KW-0804">Transcription</keyword>
<dbReference type="SUPFAM" id="SSF88659">
    <property type="entry name" value="Sigma3 and sigma4 domains of RNA polymerase sigma factors"/>
    <property type="match status" value="1"/>
</dbReference>
<proteinExistence type="inferred from homology"/>
<dbReference type="InterPro" id="IPR039425">
    <property type="entry name" value="RNA_pol_sigma-70-like"/>
</dbReference>
<comment type="caution">
    <text evidence="8">The sequence shown here is derived from an EMBL/GenBank/DDBJ whole genome shotgun (WGS) entry which is preliminary data.</text>
</comment>
<dbReference type="PANTHER" id="PTHR43133">
    <property type="entry name" value="RNA POLYMERASE ECF-TYPE SIGMA FACTO"/>
    <property type="match status" value="1"/>
</dbReference>
<gene>
    <name evidence="8" type="ORF">HMPREF1534_02782</name>
</gene>
<keyword evidence="9" id="KW-1185">Reference proteome</keyword>
<dbReference type="NCBIfam" id="TIGR02937">
    <property type="entry name" value="sigma70-ECF"/>
    <property type="match status" value="1"/>
</dbReference>
<comment type="similarity">
    <text evidence="1">Belongs to the sigma-70 factor family. ECF subfamily.</text>
</comment>
<dbReference type="InterPro" id="IPR013249">
    <property type="entry name" value="RNA_pol_sigma70_r4_t2"/>
</dbReference>
<dbReference type="InterPro" id="IPR013325">
    <property type="entry name" value="RNA_pol_sigma_r2"/>
</dbReference>
<protein>
    <submittedName>
        <fullName evidence="8">Sigma-70 family RNA polymerase sigma factor</fullName>
    </submittedName>
</protein>
<dbReference type="PANTHER" id="PTHR43133:SF8">
    <property type="entry name" value="RNA POLYMERASE SIGMA FACTOR HI_1459-RELATED"/>
    <property type="match status" value="1"/>
</dbReference>
<dbReference type="EMBL" id="AQHY01000030">
    <property type="protein sequence ID" value="EOA53661.1"/>
    <property type="molecule type" value="Genomic_DNA"/>
</dbReference>
<evidence type="ECO:0000256" key="4">
    <source>
        <dbReference type="ARBA" id="ARBA00023125"/>
    </source>
</evidence>
<dbReference type="Proteomes" id="UP000017831">
    <property type="component" value="Unassembled WGS sequence"/>
</dbReference>
<evidence type="ECO:0000259" key="7">
    <source>
        <dbReference type="Pfam" id="PF08281"/>
    </source>
</evidence>